<dbReference type="InterPro" id="IPR018645">
    <property type="entry name" value="OapC-like"/>
</dbReference>
<comment type="caution">
    <text evidence="1">The sequence shown here is derived from an EMBL/GenBank/DDBJ whole genome shotgun (WGS) entry which is preliminary data.</text>
</comment>
<protein>
    <recommendedName>
        <fullName evidence="2">Zn-ribbon containing protein</fullName>
    </recommendedName>
</protein>
<dbReference type="EMBL" id="BART01016746">
    <property type="protein sequence ID" value="GAG85688.1"/>
    <property type="molecule type" value="Genomic_DNA"/>
</dbReference>
<gene>
    <name evidence="1" type="ORF">S01H4_32118</name>
</gene>
<proteinExistence type="predicted"/>
<name>X1BNN6_9ZZZZ</name>
<dbReference type="AlphaFoldDB" id="X1BNN6"/>
<sequence length="121" mass="13780">MSDTSKKKTKCAVCERELTLSTQIIINGCPHCGSFKFKTYKESTEDDEKKQELELIVEKEIGETDIQEGVEAIRLTSNGVFEVDIDKLLSESKDDQPIIGRNKDGSYYIKLQSKKENEENK</sequence>
<dbReference type="Pfam" id="PF09845">
    <property type="entry name" value="OapC"/>
    <property type="match status" value="1"/>
</dbReference>
<accession>X1BNN6</accession>
<evidence type="ECO:0008006" key="2">
    <source>
        <dbReference type="Google" id="ProtNLM"/>
    </source>
</evidence>
<reference evidence="1" key="1">
    <citation type="journal article" date="2014" name="Front. Microbiol.">
        <title>High frequency of phylogenetically diverse reductive dehalogenase-homologous genes in deep subseafloor sedimentary metagenomes.</title>
        <authorList>
            <person name="Kawai M."/>
            <person name="Futagami T."/>
            <person name="Toyoda A."/>
            <person name="Takaki Y."/>
            <person name="Nishi S."/>
            <person name="Hori S."/>
            <person name="Arai W."/>
            <person name="Tsubouchi T."/>
            <person name="Morono Y."/>
            <person name="Uchiyama I."/>
            <person name="Ito T."/>
            <person name="Fujiyama A."/>
            <person name="Inagaki F."/>
            <person name="Takami H."/>
        </authorList>
    </citation>
    <scope>NUCLEOTIDE SEQUENCE</scope>
    <source>
        <strain evidence="1">Expedition CK06-06</strain>
    </source>
</reference>
<organism evidence="1">
    <name type="scientific">marine sediment metagenome</name>
    <dbReference type="NCBI Taxonomy" id="412755"/>
    <lineage>
        <taxon>unclassified sequences</taxon>
        <taxon>metagenomes</taxon>
        <taxon>ecological metagenomes</taxon>
    </lineage>
</organism>
<evidence type="ECO:0000313" key="1">
    <source>
        <dbReference type="EMBL" id="GAG85688.1"/>
    </source>
</evidence>